<protein>
    <recommendedName>
        <fullName evidence="2">ribonuclease T2</fullName>
        <ecNumber evidence="2">4.6.1.19</ecNumber>
    </recommendedName>
</protein>
<dbReference type="GO" id="GO:0005576">
    <property type="term" value="C:extracellular region"/>
    <property type="evidence" value="ECO:0007669"/>
    <property type="project" value="TreeGrafter"/>
</dbReference>
<organism evidence="8 9">
    <name type="scientific">Rhizodiscina lignyota</name>
    <dbReference type="NCBI Taxonomy" id="1504668"/>
    <lineage>
        <taxon>Eukaryota</taxon>
        <taxon>Fungi</taxon>
        <taxon>Dikarya</taxon>
        <taxon>Ascomycota</taxon>
        <taxon>Pezizomycotina</taxon>
        <taxon>Dothideomycetes</taxon>
        <taxon>Pleosporomycetidae</taxon>
        <taxon>Aulographales</taxon>
        <taxon>Rhizodiscinaceae</taxon>
        <taxon>Rhizodiscina</taxon>
    </lineage>
</organism>
<keyword evidence="3" id="KW-0255">Endonuclease</keyword>
<evidence type="ECO:0000256" key="4">
    <source>
        <dbReference type="ARBA" id="ARBA00023157"/>
    </source>
</evidence>
<feature type="active site" evidence="5">
    <location>
        <position position="168"/>
    </location>
</feature>
<evidence type="ECO:0000313" key="9">
    <source>
        <dbReference type="Proteomes" id="UP000799772"/>
    </source>
</evidence>
<dbReference type="PANTHER" id="PTHR11240:SF17">
    <property type="entry name" value="RIBONUCLEASE T2"/>
    <property type="match status" value="1"/>
</dbReference>
<keyword evidence="3" id="KW-0378">Hydrolase</keyword>
<dbReference type="Proteomes" id="UP000799772">
    <property type="component" value="Unassembled WGS sequence"/>
</dbReference>
<dbReference type="InterPro" id="IPR001568">
    <property type="entry name" value="RNase_T2-like"/>
</dbReference>
<dbReference type="PANTHER" id="PTHR11240">
    <property type="entry name" value="RIBONUCLEASE T2"/>
    <property type="match status" value="1"/>
</dbReference>
<sequence>MAFSKVASIALFAGATSAVLFGNETKYNHTCVIEQPLLSCHLNTSKPIDTCCVETFGGLLLSTQFWDTYTGLESEGQLLPPNQWTLHGLWPDFCNGSFTQYCDLNRQYDPFPSPNTTTGTPDGTPVPPYTGPNVGTFLEPFGKFDLLDWMNHFWINQGGPNHDFWGHEFSKHATCYSTFDVPCYGPQYVQHEEVVDFFETAIMYYERFPTWKWLSDAGVTPSNSTTYTLSDIQDPLAKAHGATPYIGCTGPMFNETAAGANSTDNGRTIVDEVWYYMWVYGRPQEGHAVPTGAGSFNTTCATSPGALHYYERTNGSVWSKPPTFPYKARK</sequence>
<feature type="active site" evidence="5">
    <location>
        <position position="87"/>
    </location>
</feature>
<keyword evidence="9" id="KW-1185">Reference proteome</keyword>
<name>A0A9P4ID23_9PEZI</name>
<evidence type="ECO:0000256" key="2">
    <source>
        <dbReference type="ARBA" id="ARBA00012571"/>
    </source>
</evidence>
<dbReference type="InterPro" id="IPR033697">
    <property type="entry name" value="Ribonuclease_T2_eukaryotic"/>
</dbReference>
<dbReference type="Pfam" id="PF00445">
    <property type="entry name" value="Ribonuclease_T2"/>
    <property type="match status" value="1"/>
</dbReference>
<keyword evidence="7" id="KW-0732">Signal</keyword>
<dbReference type="GO" id="GO:0003723">
    <property type="term" value="F:RNA binding"/>
    <property type="evidence" value="ECO:0007669"/>
    <property type="project" value="InterPro"/>
</dbReference>
<feature type="signal peptide" evidence="7">
    <location>
        <begin position="1"/>
        <end position="18"/>
    </location>
</feature>
<gene>
    <name evidence="8" type="ORF">NA57DRAFT_41550</name>
</gene>
<evidence type="ECO:0000256" key="5">
    <source>
        <dbReference type="PIRSR" id="PIRSR633697-1"/>
    </source>
</evidence>
<dbReference type="GO" id="GO:0033897">
    <property type="term" value="F:ribonuclease T2 activity"/>
    <property type="evidence" value="ECO:0007669"/>
    <property type="project" value="UniProtKB-EC"/>
</dbReference>
<dbReference type="FunFam" id="3.90.730.10:FF:000020">
    <property type="entry name" value="Uncharacterized protein"/>
    <property type="match status" value="1"/>
</dbReference>
<dbReference type="PROSITE" id="PS00531">
    <property type="entry name" value="RNASE_T2_2"/>
    <property type="match status" value="1"/>
</dbReference>
<proteinExistence type="inferred from homology"/>
<comment type="similarity">
    <text evidence="1 6">Belongs to the RNase T2 family.</text>
</comment>
<evidence type="ECO:0000256" key="3">
    <source>
        <dbReference type="ARBA" id="ARBA00022759"/>
    </source>
</evidence>
<feature type="chain" id="PRO_5040199802" description="ribonuclease T2" evidence="7">
    <location>
        <begin position="19"/>
        <end position="330"/>
    </location>
</feature>
<evidence type="ECO:0000313" key="8">
    <source>
        <dbReference type="EMBL" id="KAF2097035.1"/>
    </source>
</evidence>
<dbReference type="OrthoDB" id="435754at2759"/>
<dbReference type="InterPro" id="IPR036430">
    <property type="entry name" value="RNase_T2-like_sf"/>
</dbReference>
<dbReference type="SUPFAM" id="SSF55895">
    <property type="entry name" value="Ribonuclease Rh-like"/>
    <property type="match status" value="1"/>
</dbReference>
<dbReference type="EC" id="4.6.1.19" evidence="2"/>
<dbReference type="AlphaFoldDB" id="A0A9P4ID23"/>
<evidence type="ECO:0000256" key="1">
    <source>
        <dbReference type="ARBA" id="ARBA00007469"/>
    </source>
</evidence>
<dbReference type="GO" id="GO:0006401">
    <property type="term" value="P:RNA catabolic process"/>
    <property type="evidence" value="ECO:0007669"/>
    <property type="project" value="TreeGrafter"/>
</dbReference>
<keyword evidence="4" id="KW-1015">Disulfide bond</keyword>
<accession>A0A9P4ID23</accession>
<dbReference type="InterPro" id="IPR018188">
    <property type="entry name" value="RNase_T2_His_AS_1"/>
</dbReference>
<reference evidence="8" key="1">
    <citation type="journal article" date="2020" name="Stud. Mycol.">
        <title>101 Dothideomycetes genomes: a test case for predicting lifestyles and emergence of pathogens.</title>
        <authorList>
            <person name="Haridas S."/>
            <person name="Albert R."/>
            <person name="Binder M."/>
            <person name="Bloem J."/>
            <person name="Labutti K."/>
            <person name="Salamov A."/>
            <person name="Andreopoulos B."/>
            <person name="Baker S."/>
            <person name="Barry K."/>
            <person name="Bills G."/>
            <person name="Bluhm B."/>
            <person name="Cannon C."/>
            <person name="Castanera R."/>
            <person name="Culley D."/>
            <person name="Daum C."/>
            <person name="Ezra D."/>
            <person name="Gonzalez J."/>
            <person name="Henrissat B."/>
            <person name="Kuo A."/>
            <person name="Liang C."/>
            <person name="Lipzen A."/>
            <person name="Lutzoni F."/>
            <person name="Magnuson J."/>
            <person name="Mondo S."/>
            <person name="Nolan M."/>
            <person name="Ohm R."/>
            <person name="Pangilinan J."/>
            <person name="Park H.-J."/>
            <person name="Ramirez L."/>
            <person name="Alfaro M."/>
            <person name="Sun H."/>
            <person name="Tritt A."/>
            <person name="Yoshinaga Y."/>
            <person name="Zwiers L.-H."/>
            <person name="Turgeon B."/>
            <person name="Goodwin S."/>
            <person name="Spatafora J."/>
            <person name="Crous P."/>
            <person name="Grigoriev I."/>
        </authorList>
    </citation>
    <scope>NUCLEOTIDE SEQUENCE</scope>
    <source>
        <strain evidence="8">CBS 133067</strain>
    </source>
</reference>
<feature type="active site" evidence="5">
    <location>
        <position position="172"/>
    </location>
</feature>
<dbReference type="Gene3D" id="3.90.730.10">
    <property type="entry name" value="Ribonuclease T2-like"/>
    <property type="match status" value="1"/>
</dbReference>
<evidence type="ECO:0000256" key="7">
    <source>
        <dbReference type="SAM" id="SignalP"/>
    </source>
</evidence>
<dbReference type="EMBL" id="ML978128">
    <property type="protein sequence ID" value="KAF2097035.1"/>
    <property type="molecule type" value="Genomic_DNA"/>
</dbReference>
<dbReference type="CDD" id="cd01061">
    <property type="entry name" value="RNase_T2_euk"/>
    <property type="match status" value="1"/>
</dbReference>
<comment type="caution">
    <text evidence="8">The sequence shown here is derived from an EMBL/GenBank/DDBJ whole genome shotgun (WGS) entry which is preliminary data.</text>
</comment>
<dbReference type="PROSITE" id="PS00530">
    <property type="entry name" value="RNASE_T2_1"/>
    <property type="match status" value="1"/>
</dbReference>
<keyword evidence="3" id="KW-0540">Nuclease</keyword>
<evidence type="ECO:0000256" key="6">
    <source>
        <dbReference type="RuleBase" id="RU004328"/>
    </source>
</evidence>
<dbReference type="InterPro" id="IPR033130">
    <property type="entry name" value="RNase_T2_His_AS_2"/>
</dbReference>